<reference evidence="2" key="1">
    <citation type="submission" date="2021-01" db="EMBL/GenBank/DDBJ databases">
        <title>A chromosome-scale assembly of European eel, Anguilla anguilla.</title>
        <authorList>
            <person name="Henkel C."/>
            <person name="Jong-Raadsen S.A."/>
            <person name="Dufour S."/>
            <person name="Weltzien F.-A."/>
            <person name="Palstra A.P."/>
            <person name="Pelster B."/>
            <person name="Spaink H.P."/>
            <person name="Van Den Thillart G.E."/>
            <person name="Jansen H."/>
            <person name="Zahm M."/>
            <person name="Klopp C."/>
            <person name="Cedric C."/>
            <person name="Louis A."/>
            <person name="Berthelot C."/>
            <person name="Parey E."/>
            <person name="Roest Crollius H."/>
            <person name="Montfort J."/>
            <person name="Robinson-Rechavi M."/>
            <person name="Bucao C."/>
            <person name="Bouchez O."/>
            <person name="Gislard M."/>
            <person name="Lluch J."/>
            <person name="Milhes M."/>
            <person name="Lampietro C."/>
            <person name="Lopez Roques C."/>
            <person name="Donnadieu C."/>
            <person name="Braasch I."/>
            <person name="Desvignes T."/>
            <person name="Postlethwait J."/>
            <person name="Bobe J."/>
            <person name="Guiguen Y."/>
            <person name="Dirks R."/>
        </authorList>
    </citation>
    <scope>NUCLEOTIDE SEQUENCE</scope>
    <source>
        <strain evidence="2">Tag_6206</strain>
        <tissue evidence="2">Liver</tissue>
    </source>
</reference>
<keyword evidence="3" id="KW-1185">Reference proteome</keyword>
<evidence type="ECO:0000313" key="3">
    <source>
        <dbReference type="Proteomes" id="UP001044222"/>
    </source>
</evidence>
<feature type="region of interest" description="Disordered" evidence="1">
    <location>
        <begin position="1"/>
        <end position="26"/>
    </location>
</feature>
<evidence type="ECO:0000313" key="2">
    <source>
        <dbReference type="EMBL" id="KAG5849787.1"/>
    </source>
</evidence>
<dbReference type="EMBL" id="JAFIRN010000004">
    <property type="protein sequence ID" value="KAG5849787.1"/>
    <property type="molecule type" value="Genomic_DNA"/>
</dbReference>
<dbReference type="Proteomes" id="UP001044222">
    <property type="component" value="Unassembled WGS sequence"/>
</dbReference>
<proteinExistence type="predicted"/>
<feature type="non-terminal residue" evidence="2">
    <location>
        <position position="1"/>
    </location>
</feature>
<accession>A0A9D3MKZ6</accession>
<name>A0A9D3MKZ6_ANGAN</name>
<dbReference type="AlphaFoldDB" id="A0A9D3MKZ6"/>
<sequence length="192" mass="21502">VRVLSSQASQLPRDLHSNTPPAIKPATASGFRSVSVSLVVLKLCPHLEAVMGQVMTHVANASGGPLRVYYSTDKMTLEEIEVVYGTKAGGSKSEGLSFSVSAETRMRMKRDTRIRYIRIPTWDFGKILSEGNIYVTVFVENRSYDDDDCGMISENFFIPSDRSFIVAANHNIKFQKYAASIWEDEQGYNHRK</sequence>
<protein>
    <submittedName>
        <fullName evidence="2">Uncharacterized protein</fullName>
    </submittedName>
</protein>
<feature type="compositionally biased region" description="Polar residues" evidence="1">
    <location>
        <begin position="1"/>
        <end position="10"/>
    </location>
</feature>
<gene>
    <name evidence="2" type="ORF">ANANG_G00075420</name>
</gene>
<evidence type="ECO:0000256" key="1">
    <source>
        <dbReference type="SAM" id="MobiDB-lite"/>
    </source>
</evidence>
<comment type="caution">
    <text evidence="2">The sequence shown here is derived from an EMBL/GenBank/DDBJ whole genome shotgun (WGS) entry which is preliminary data.</text>
</comment>
<organism evidence="2 3">
    <name type="scientific">Anguilla anguilla</name>
    <name type="common">European freshwater eel</name>
    <name type="synonym">Muraena anguilla</name>
    <dbReference type="NCBI Taxonomy" id="7936"/>
    <lineage>
        <taxon>Eukaryota</taxon>
        <taxon>Metazoa</taxon>
        <taxon>Chordata</taxon>
        <taxon>Craniata</taxon>
        <taxon>Vertebrata</taxon>
        <taxon>Euteleostomi</taxon>
        <taxon>Actinopterygii</taxon>
        <taxon>Neopterygii</taxon>
        <taxon>Teleostei</taxon>
        <taxon>Anguilliformes</taxon>
        <taxon>Anguillidae</taxon>
        <taxon>Anguilla</taxon>
    </lineage>
</organism>